<dbReference type="GO" id="GO:0016836">
    <property type="term" value="F:hydro-lyase activity"/>
    <property type="evidence" value="ECO:0007669"/>
    <property type="project" value="InterPro"/>
</dbReference>
<gene>
    <name evidence="4" type="ORF">A3H38_05760</name>
</gene>
<feature type="domain" description="Fe-S hydro-lyase tartrate dehydratase beta-type catalytic" evidence="3">
    <location>
        <begin position="8"/>
        <end position="172"/>
    </location>
</feature>
<dbReference type="NCBIfam" id="TIGR00723">
    <property type="entry name" value="ttdB_fumA_fumB"/>
    <property type="match status" value="1"/>
</dbReference>
<sequence length="180" mass="19405">MKSVIQKIQSPITDQAVKALNIGDKVLISGKIIVARDSAHQLFGKNLPFKPRGATLYYASPSPTRKGQIIGSIGPTTSTRMDRFTPDLLKLGVKITIGKGYRGKEVIAAMKKYKAAYLVVPGGIAAANSKYIKKSTVIAYPDLGSEAVLELEVVDFPAIVAIDSKGHDLFVQGKKKYSVK</sequence>
<evidence type="ECO:0000256" key="2">
    <source>
        <dbReference type="ARBA" id="ARBA00023239"/>
    </source>
</evidence>
<accession>A0A1F4RBB7</accession>
<proteinExistence type="inferred from homology"/>
<dbReference type="InterPro" id="IPR004647">
    <property type="entry name" value="Fe-S_hydro-lyase_TtdB-typ_cat"/>
</dbReference>
<dbReference type="AlphaFoldDB" id="A0A1F4RBB7"/>
<evidence type="ECO:0000259" key="3">
    <source>
        <dbReference type="Pfam" id="PF05683"/>
    </source>
</evidence>
<dbReference type="PANTHER" id="PTHR43351:SF2">
    <property type="entry name" value="L(+)-TARTRATE DEHYDRATASE SUBUNIT BETA-RELATED"/>
    <property type="match status" value="1"/>
</dbReference>
<keyword evidence="2" id="KW-0456">Lyase</keyword>
<organism evidence="4 5">
    <name type="scientific">candidate division WOR-1 bacterium RIFCSPLOWO2_02_FULL_46_20</name>
    <dbReference type="NCBI Taxonomy" id="1802567"/>
    <lineage>
        <taxon>Bacteria</taxon>
        <taxon>Bacillati</taxon>
        <taxon>Saganbacteria</taxon>
    </lineage>
</organism>
<evidence type="ECO:0000313" key="5">
    <source>
        <dbReference type="Proteomes" id="UP000176938"/>
    </source>
</evidence>
<dbReference type="Proteomes" id="UP000176938">
    <property type="component" value="Unassembled WGS sequence"/>
</dbReference>
<dbReference type="InterPro" id="IPR036660">
    <property type="entry name" value="Fe-S_hydroAse_TtdB_cat_sf"/>
</dbReference>
<name>A0A1F4RBB7_UNCSA</name>
<dbReference type="EMBL" id="METP01000040">
    <property type="protein sequence ID" value="OGC05471.1"/>
    <property type="molecule type" value="Genomic_DNA"/>
</dbReference>
<comment type="similarity">
    <text evidence="1">Belongs to the class-I fumarase family.</text>
</comment>
<comment type="caution">
    <text evidence="4">The sequence shown here is derived from an EMBL/GenBank/DDBJ whole genome shotgun (WGS) entry which is preliminary data.</text>
</comment>
<evidence type="ECO:0000256" key="1">
    <source>
        <dbReference type="ARBA" id="ARBA00008876"/>
    </source>
</evidence>
<dbReference type="Pfam" id="PF05683">
    <property type="entry name" value="Fumerase_C"/>
    <property type="match status" value="1"/>
</dbReference>
<dbReference type="PANTHER" id="PTHR43351">
    <property type="entry name" value="L(+)-TARTRATE DEHYDRATASE SUBUNIT BETA"/>
    <property type="match status" value="1"/>
</dbReference>
<dbReference type="SUPFAM" id="SSF117457">
    <property type="entry name" value="FumA C-terminal domain-like"/>
    <property type="match status" value="1"/>
</dbReference>
<reference evidence="4 5" key="1">
    <citation type="journal article" date="2016" name="Nat. Commun.">
        <title>Thousands of microbial genomes shed light on interconnected biogeochemical processes in an aquifer system.</title>
        <authorList>
            <person name="Anantharaman K."/>
            <person name="Brown C.T."/>
            <person name="Hug L.A."/>
            <person name="Sharon I."/>
            <person name="Castelle C.J."/>
            <person name="Probst A.J."/>
            <person name="Thomas B.C."/>
            <person name="Singh A."/>
            <person name="Wilkins M.J."/>
            <person name="Karaoz U."/>
            <person name="Brodie E.L."/>
            <person name="Williams K.H."/>
            <person name="Hubbard S.S."/>
            <person name="Banfield J.F."/>
        </authorList>
    </citation>
    <scope>NUCLEOTIDE SEQUENCE [LARGE SCALE GENOMIC DNA]</scope>
</reference>
<evidence type="ECO:0000313" key="4">
    <source>
        <dbReference type="EMBL" id="OGC05471.1"/>
    </source>
</evidence>
<dbReference type="Gene3D" id="3.20.130.10">
    <property type="entry name" value="Fe-S hydro-lyase, tartrate dehydratase beta-type, catalytic domain"/>
    <property type="match status" value="1"/>
</dbReference>
<protein>
    <recommendedName>
        <fullName evidence="3">Fe-S hydro-lyase tartrate dehydratase beta-type catalytic domain-containing protein</fullName>
    </recommendedName>
</protein>